<accession>A0A7K0DX56</accession>
<dbReference type="SUPFAM" id="SSF46785">
    <property type="entry name" value="Winged helix' DNA-binding domain"/>
    <property type="match status" value="1"/>
</dbReference>
<dbReference type="InterPro" id="IPR036390">
    <property type="entry name" value="WH_DNA-bd_sf"/>
</dbReference>
<evidence type="ECO:0000256" key="1">
    <source>
        <dbReference type="ARBA" id="ARBA00023015"/>
    </source>
</evidence>
<dbReference type="AlphaFoldDB" id="A0A7K0DX56"/>
<dbReference type="InterPro" id="IPR000524">
    <property type="entry name" value="Tscrpt_reg_HTH_GntR"/>
</dbReference>
<dbReference type="InterPro" id="IPR008920">
    <property type="entry name" value="TF_FadR/GntR_C"/>
</dbReference>
<dbReference type="Gene3D" id="1.10.10.10">
    <property type="entry name" value="Winged helix-like DNA-binding domain superfamily/Winged helix DNA-binding domain"/>
    <property type="match status" value="1"/>
</dbReference>
<dbReference type="EMBL" id="WEGI01000013">
    <property type="protein sequence ID" value="MQY30305.1"/>
    <property type="molecule type" value="Genomic_DNA"/>
</dbReference>
<evidence type="ECO:0000259" key="4">
    <source>
        <dbReference type="PROSITE" id="PS50949"/>
    </source>
</evidence>
<dbReference type="GO" id="GO:0003700">
    <property type="term" value="F:DNA-binding transcription factor activity"/>
    <property type="evidence" value="ECO:0007669"/>
    <property type="project" value="InterPro"/>
</dbReference>
<dbReference type="InterPro" id="IPR011711">
    <property type="entry name" value="GntR_C"/>
</dbReference>
<name>A0A7K0DX56_9NOCA</name>
<dbReference type="SMART" id="SM00345">
    <property type="entry name" value="HTH_GNTR"/>
    <property type="match status" value="1"/>
</dbReference>
<dbReference type="Proteomes" id="UP000431401">
    <property type="component" value="Unassembled WGS sequence"/>
</dbReference>
<feature type="domain" description="HTH gntR-type" evidence="4">
    <location>
        <begin position="5"/>
        <end position="72"/>
    </location>
</feature>
<dbReference type="PANTHER" id="PTHR43537">
    <property type="entry name" value="TRANSCRIPTIONAL REGULATOR, GNTR FAMILY"/>
    <property type="match status" value="1"/>
</dbReference>
<dbReference type="GO" id="GO:0003677">
    <property type="term" value="F:DNA binding"/>
    <property type="evidence" value="ECO:0007669"/>
    <property type="project" value="UniProtKB-KW"/>
</dbReference>
<organism evidence="5 6">
    <name type="scientific">Nocardia aurantia</name>
    <dbReference type="NCBI Taxonomy" id="2585199"/>
    <lineage>
        <taxon>Bacteria</taxon>
        <taxon>Bacillati</taxon>
        <taxon>Actinomycetota</taxon>
        <taxon>Actinomycetes</taxon>
        <taxon>Mycobacteriales</taxon>
        <taxon>Nocardiaceae</taxon>
        <taxon>Nocardia</taxon>
    </lineage>
</organism>
<dbReference type="PANTHER" id="PTHR43537:SF24">
    <property type="entry name" value="GLUCONATE OPERON TRANSCRIPTIONAL REPRESSOR"/>
    <property type="match status" value="1"/>
</dbReference>
<keyword evidence="1" id="KW-0805">Transcription regulation</keyword>
<dbReference type="Gene3D" id="1.20.120.530">
    <property type="entry name" value="GntR ligand-binding domain-like"/>
    <property type="match status" value="1"/>
</dbReference>
<keyword evidence="2" id="KW-0238">DNA-binding</keyword>
<evidence type="ECO:0000256" key="3">
    <source>
        <dbReference type="ARBA" id="ARBA00023163"/>
    </source>
</evidence>
<sequence length="212" mass="22865">MTGAELLGPAVHRELRRLVLDGELEPGAPLSVPALSGRLGVSRSPVREAVQQLIAEGLAVATPHAGARIAVLDDRRIRDVLAVRSVLDGLAAAAAATRLTEADLGVLTESLFVQETNLRAAADPVRDTAADLEFHAFIRDRCENPVLIAELVRLEAQTHLYRGDLWRSPTNRRSALREHRRIVEALESGHPTAAREAAEAHVCGLITRVGRG</sequence>
<dbReference type="PROSITE" id="PS50949">
    <property type="entry name" value="HTH_GNTR"/>
    <property type="match status" value="1"/>
</dbReference>
<evidence type="ECO:0000256" key="2">
    <source>
        <dbReference type="ARBA" id="ARBA00023125"/>
    </source>
</evidence>
<dbReference type="SMART" id="SM00895">
    <property type="entry name" value="FCD"/>
    <property type="match status" value="1"/>
</dbReference>
<protein>
    <submittedName>
        <fullName evidence="5">Glc operon transcriptional activator</fullName>
    </submittedName>
</protein>
<keyword evidence="3" id="KW-0804">Transcription</keyword>
<evidence type="ECO:0000313" key="5">
    <source>
        <dbReference type="EMBL" id="MQY30305.1"/>
    </source>
</evidence>
<dbReference type="Pfam" id="PF07729">
    <property type="entry name" value="FCD"/>
    <property type="match status" value="1"/>
</dbReference>
<keyword evidence="6" id="KW-1185">Reference proteome</keyword>
<dbReference type="RefSeq" id="WP_319943720.1">
    <property type="nucleotide sequence ID" value="NZ_WEGI01000013.1"/>
</dbReference>
<dbReference type="CDD" id="cd07377">
    <property type="entry name" value="WHTH_GntR"/>
    <property type="match status" value="1"/>
</dbReference>
<comment type="caution">
    <text evidence="5">The sequence shown here is derived from an EMBL/GenBank/DDBJ whole genome shotgun (WGS) entry which is preliminary data.</text>
</comment>
<proteinExistence type="predicted"/>
<evidence type="ECO:0000313" key="6">
    <source>
        <dbReference type="Proteomes" id="UP000431401"/>
    </source>
</evidence>
<gene>
    <name evidence="5" type="primary">glcC_2</name>
    <name evidence="5" type="ORF">NRB56_59070</name>
</gene>
<reference evidence="5 6" key="1">
    <citation type="submission" date="2019-10" db="EMBL/GenBank/DDBJ databases">
        <title>Nocardia macrotermitis sp. nov. and Nocardia aurantia sp. nov., isolated from the gut of fungus growing-termite Macrotermes natalensis.</title>
        <authorList>
            <person name="Benndorf R."/>
            <person name="Schwitalla J."/>
            <person name="Martin K."/>
            <person name="De Beer W."/>
            <person name="Kaster A.-K."/>
            <person name="Vollmers J."/>
            <person name="Poulsen M."/>
            <person name="Beemelmanns C."/>
        </authorList>
    </citation>
    <scope>NUCLEOTIDE SEQUENCE [LARGE SCALE GENOMIC DNA]</scope>
    <source>
        <strain evidence="5 6">RB56</strain>
    </source>
</reference>
<dbReference type="InterPro" id="IPR036388">
    <property type="entry name" value="WH-like_DNA-bd_sf"/>
</dbReference>
<dbReference type="SUPFAM" id="SSF48008">
    <property type="entry name" value="GntR ligand-binding domain-like"/>
    <property type="match status" value="1"/>
</dbReference>
<dbReference type="Pfam" id="PF00392">
    <property type="entry name" value="GntR"/>
    <property type="match status" value="1"/>
</dbReference>